<dbReference type="AlphaFoldDB" id="A0A0D9YE22"/>
<proteinExistence type="predicted"/>
<feature type="region of interest" description="Disordered" evidence="1">
    <location>
        <begin position="46"/>
        <end position="71"/>
    </location>
</feature>
<protein>
    <submittedName>
        <fullName evidence="2">Uncharacterized protein</fullName>
    </submittedName>
</protein>
<evidence type="ECO:0000313" key="2">
    <source>
        <dbReference type="EnsemblPlants" id="OGLUM01G32720.1"/>
    </source>
</evidence>
<evidence type="ECO:0000313" key="3">
    <source>
        <dbReference type="Proteomes" id="UP000026961"/>
    </source>
</evidence>
<organism evidence="2">
    <name type="scientific">Oryza glumipatula</name>
    <dbReference type="NCBI Taxonomy" id="40148"/>
    <lineage>
        <taxon>Eukaryota</taxon>
        <taxon>Viridiplantae</taxon>
        <taxon>Streptophyta</taxon>
        <taxon>Embryophyta</taxon>
        <taxon>Tracheophyta</taxon>
        <taxon>Spermatophyta</taxon>
        <taxon>Magnoliopsida</taxon>
        <taxon>Liliopsida</taxon>
        <taxon>Poales</taxon>
        <taxon>Poaceae</taxon>
        <taxon>BOP clade</taxon>
        <taxon>Oryzoideae</taxon>
        <taxon>Oryzeae</taxon>
        <taxon>Oryzinae</taxon>
        <taxon>Oryza</taxon>
    </lineage>
</organism>
<keyword evidence="3" id="KW-1185">Reference proteome</keyword>
<accession>A0A0D9YE22</accession>
<dbReference type="Gramene" id="OGLUM01G32720.1">
    <property type="protein sequence ID" value="OGLUM01G32720.1"/>
    <property type="gene ID" value="OGLUM01G32720"/>
</dbReference>
<sequence>MPREPSPTRSCRAPDGRCRRAPRWRRVLDVLRMKLRRPICAFQARDVAEQHRTEPEAPPRHQFHNNSNMTP</sequence>
<evidence type="ECO:0000256" key="1">
    <source>
        <dbReference type="SAM" id="MobiDB-lite"/>
    </source>
</evidence>
<reference evidence="2" key="1">
    <citation type="submission" date="2013-08" db="EMBL/GenBank/DDBJ databases">
        <title>Oryza genome evolution.</title>
        <authorList>
            <person name="Wing R.A."/>
            <person name="Panaud O."/>
            <person name="Oliveira A.C."/>
        </authorList>
    </citation>
    <scope>NUCLEOTIDE SEQUENCE</scope>
</reference>
<dbReference type="Proteomes" id="UP000026961">
    <property type="component" value="Chromosome 1"/>
</dbReference>
<reference evidence="2" key="3">
    <citation type="submission" date="2018-05" db="EMBL/GenBank/DDBJ databases">
        <title>OgluRS3 (Oryza glumaepatula Reference Sequence Version 3).</title>
        <authorList>
            <person name="Zhang J."/>
            <person name="Kudrna D."/>
            <person name="Lee S."/>
            <person name="Talag J."/>
            <person name="Welchert J."/>
            <person name="Wing R.A."/>
        </authorList>
    </citation>
    <scope>NUCLEOTIDE SEQUENCE [LARGE SCALE GENOMIC DNA]</scope>
</reference>
<name>A0A0D9YE22_9ORYZ</name>
<dbReference type="EnsemblPlants" id="OGLUM01G32720.1">
    <property type="protein sequence ID" value="OGLUM01G32720.1"/>
    <property type="gene ID" value="OGLUM01G32720"/>
</dbReference>
<dbReference type="HOGENOM" id="CLU_2744101_0_0_1"/>
<reference evidence="2" key="2">
    <citation type="submission" date="2015-04" db="UniProtKB">
        <authorList>
            <consortium name="EnsemblPlants"/>
        </authorList>
    </citation>
    <scope>IDENTIFICATION</scope>
</reference>
<feature type="compositionally biased region" description="Basic and acidic residues" evidence="1">
    <location>
        <begin position="46"/>
        <end position="59"/>
    </location>
</feature>